<proteinExistence type="predicted"/>
<accession>A0A9D3ZWV1</accession>
<dbReference type="EMBL" id="JAIQCV010000008">
    <property type="protein sequence ID" value="KAH1072797.1"/>
    <property type="molecule type" value="Genomic_DNA"/>
</dbReference>
<organism evidence="1 2">
    <name type="scientific">Gossypium stocksii</name>
    <dbReference type="NCBI Taxonomy" id="47602"/>
    <lineage>
        <taxon>Eukaryota</taxon>
        <taxon>Viridiplantae</taxon>
        <taxon>Streptophyta</taxon>
        <taxon>Embryophyta</taxon>
        <taxon>Tracheophyta</taxon>
        <taxon>Spermatophyta</taxon>
        <taxon>Magnoliopsida</taxon>
        <taxon>eudicotyledons</taxon>
        <taxon>Gunneridae</taxon>
        <taxon>Pentapetalae</taxon>
        <taxon>rosids</taxon>
        <taxon>malvids</taxon>
        <taxon>Malvales</taxon>
        <taxon>Malvaceae</taxon>
        <taxon>Malvoideae</taxon>
        <taxon>Gossypium</taxon>
    </lineage>
</organism>
<gene>
    <name evidence="1" type="ORF">J1N35_025125</name>
</gene>
<comment type="caution">
    <text evidence="1">The sequence shown here is derived from an EMBL/GenBank/DDBJ whole genome shotgun (WGS) entry which is preliminary data.</text>
</comment>
<sequence>EDQSAYSKTLQTLENPNYSGSLYNNLILSPRLEIHLKVLGTIADDERSINEDQSHMMLKNLVAPMWMRS</sequence>
<evidence type="ECO:0000313" key="2">
    <source>
        <dbReference type="Proteomes" id="UP000828251"/>
    </source>
</evidence>
<name>A0A9D3ZWV1_9ROSI</name>
<reference evidence="1 2" key="1">
    <citation type="journal article" date="2021" name="Plant Biotechnol. J.">
        <title>Multi-omics assisted identification of the key and species-specific regulatory components of drought-tolerant mechanisms in Gossypium stocksii.</title>
        <authorList>
            <person name="Yu D."/>
            <person name="Ke L."/>
            <person name="Zhang D."/>
            <person name="Wu Y."/>
            <person name="Sun Y."/>
            <person name="Mei J."/>
            <person name="Sun J."/>
            <person name="Sun Y."/>
        </authorList>
    </citation>
    <scope>NUCLEOTIDE SEQUENCE [LARGE SCALE GENOMIC DNA]</scope>
    <source>
        <strain evidence="2">cv. E1</strain>
        <tissue evidence="1">Leaf</tissue>
    </source>
</reference>
<dbReference type="Proteomes" id="UP000828251">
    <property type="component" value="Unassembled WGS sequence"/>
</dbReference>
<feature type="non-terminal residue" evidence="1">
    <location>
        <position position="1"/>
    </location>
</feature>
<evidence type="ECO:0000313" key="1">
    <source>
        <dbReference type="EMBL" id="KAH1072797.1"/>
    </source>
</evidence>
<protein>
    <submittedName>
        <fullName evidence="1">Uncharacterized protein</fullName>
    </submittedName>
</protein>
<keyword evidence="2" id="KW-1185">Reference proteome</keyword>
<dbReference type="AlphaFoldDB" id="A0A9D3ZWV1"/>